<keyword evidence="2" id="KW-1185">Reference proteome</keyword>
<gene>
    <name evidence="1" type="ORF">GCM10025868_27880</name>
</gene>
<protein>
    <submittedName>
        <fullName evidence="1">Uncharacterized protein</fullName>
    </submittedName>
</protein>
<organism evidence="1 2">
    <name type="scientific">Angustibacter aerolatus</name>
    <dbReference type="NCBI Taxonomy" id="1162965"/>
    <lineage>
        <taxon>Bacteria</taxon>
        <taxon>Bacillati</taxon>
        <taxon>Actinomycetota</taxon>
        <taxon>Actinomycetes</taxon>
        <taxon>Kineosporiales</taxon>
        <taxon>Kineosporiaceae</taxon>
    </lineage>
</organism>
<accession>A0ABQ6JH71</accession>
<evidence type="ECO:0000313" key="1">
    <source>
        <dbReference type="EMBL" id="GMA87538.1"/>
    </source>
</evidence>
<sequence length="51" mass="5240">MLRYRAGSLPVGDVDRARLEPLLAGDVLTVADLGPDLAGRLLVAGVAVPAE</sequence>
<dbReference type="Proteomes" id="UP001157017">
    <property type="component" value="Unassembled WGS sequence"/>
</dbReference>
<proteinExistence type="predicted"/>
<name>A0ABQ6JH71_9ACTN</name>
<dbReference type="EMBL" id="BSUZ01000001">
    <property type="protein sequence ID" value="GMA87538.1"/>
    <property type="molecule type" value="Genomic_DNA"/>
</dbReference>
<evidence type="ECO:0000313" key="2">
    <source>
        <dbReference type="Proteomes" id="UP001157017"/>
    </source>
</evidence>
<comment type="caution">
    <text evidence="1">The sequence shown here is derived from an EMBL/GenBank/DDBJ whole genome shotgun (WGS) entry which is preliminary data.</text>
</comment>
<reference evidence="2" key="1">
    <citation type="journal article" date="2019" name="Int. J. Syst. Evol. Microbiol.">
        <title>The Global Catalogue of Microorganisms (GCM) 10K type strain sequencing project: providing services to taxonomists for standard genome sequencing and annotation.</title>
        <authorList>
            <consortium name="The Broad Institute Genomics Platform"/>
            <consortium name="The Broad Institute Genome Sequencing Center for Infectious Disease"/>
            <person name="Wu L."/>
            <person name="Ma J."/>
        </authorList>
    </citation>
    <scope>NUCLEOTIDE SEQUENCE [LARGE SCALE GENOMIC DNA]</scope>
    <source>
        <strain evidence="2">NBRC 108730</strain>
    </source>
</reference>